<evidence type="ECO:0000313" key="8">
    <source>
        <dbReference type="EMBL" id="MBC2576726.1"/>
    </source>
</evidence>
<feature type="coiled-coil region" evidence="6">
    <location>
        <begin position="167"/>
        <end position="271"/>
    </location>
</feature>
<accession>A0ABR6TMS2</accession>
<evidence type="ECO:0000256" key="2">
    <source>
        <dbReference type="ARBA" id="ARBA00022741"/>
    </source>
</evidence>
<dbReference type="Proteomes" id="UP000713904">
    <property type="component" value="Unassembled WGS sequence"/>
</dbReference>
<dbReference type="SUPFAM" id="SSF75553">
    <property type="entry name" value="Smc hinge domain"/>
    <property type="match status" value="1"/>
</dbReference>
<dbReference type="Pfam" id="PF06470">
    <property type="entry name" value="SMC_hinge"/>
    <property type="match status" value="1"/>
</dbReference>
<dbReference type="InterPro" id="IPR003395">
    <property type="entry name" value="RecF/RecN/SMC_N"/>
</dbReference>
<keyword evidence="9" id="KW-1185">Reference proteome</keyword>
<evidence type="ECO:0000256" key="3">
    <source>
        <dbReference type="ARBA" id="ARBA00022840"/>
    </source>
</evidence>
<dbReference type="Gene3D" id="3.30.70.1620">
    <property type="match status" value="1"/>
</dbReference>
<keyword evidence="1 6" id="KW-0963">Cytoplasm</keyword>
<evidence type="ECO:0000313" key="9">
    <source>
        <dbReference type="Proteomes" id="UP000713904"/>
    </source>
</evidence>
<dbReference type="NCBIfam" id="TIGR02168">
    <property type="entry name" value="SMC_prok_B"/>
    <property type="match status" value="1"/>
</dbReference>
<feature type="binding site" evidence="6">
    <location>
        <begin position="32"/>
        <end position="39"/>
    </location>
    <ligand>
        <name>ATP</name>
        <dbReference type="ChEBI" id="CHEBI:30616"/>
    </ligand>
</feature>
<feature type="coiled-coil region" evidence="6">
    <location>
        <begin position="423"/>
        <end position="485"/>
    </location>
</feature>
<dbReference type="EMBL" id="JABGBW010000011">
    <property type="protein sequence ID" value="MBC2576726.1"/>
    <property type="molecule type" value="Genomic_DNA"/>
</dbReference>
<dbReference type="Gene3D" id="6.10.140.1720">
    <property type="match status" value="1"/>
</dbReference>
<comment type="domain">
    <text evidence="6">Contains large globular domains required for ATP hydrolysis at each terminus and a third globular domain forming a flexible hinge near the middle of the molecule. These domains are separated by coiled-coil structures.</text>
</comment>
<dbReference type="InterPro" id="IPR024704">
    <property type="entry name" value="SMC"/>
</dbReference>
<feature type="coiled-coil region" evidence="6">
    <location>
        <begin position="329"/>
        <end position="387"/>
    </location>
</feature>
<comment type="subcellular location">
    <subcellularLocation>
        <location evidence="6">Cytoplasm</location>
    </subcellularLocation>
</comment>
<organism evidence="8 9">
    <name type="scientific">Peptostreptococcus canis</name>
    <dbReference type="NCBI Taxonomy" id="1159213"/>
    <lineage>
        <taxon>Bacteria</taxon>
        <taxon>Bacillati</taxon>
        <taxon>Bacillota</taxon>
        <taxon>Clostridia</taxon>
        <taxon>Peptostreptococcales</taxon>
        <taxon>Peptostreptococcaceae</taxon>
        <taxon>Peptostreptococcus</taxon>
    </lineage>
</organism>
<evidence type="ECO:0000259" key="7">
    <source>
        <dbReference type="SMART" id="SM00968"/>
    </source>
</evidence>
<gene>
    <name evidence="6 8" type="primary">smc</name>
    <name evidence="8" type="ORF">HLB29_08545</name>
</gene>
<dbReference type="SMART" id="SM00968">
    <property type="entry name" value="SMC_hinge"/>
    <property type="match status" value="1"/>
</dbReference>
<dbReference type="PIRSF" id="PIRSF005719">
    <property type="entry name" value="SMC"/>
    <property type="match status" value="1"/>
</dbReference>
<evidence type="ECO:0000256" key="5">
    <source>
        <dbReference type="ARBA" id="ARBA00023125"/>
    </source>
</evidence>
<dbReference type="PANTHER" id="PTHR43977">
    <property type="entry name" value="STRUCTURAL MAINTENANCE OF CHROMOSOMES PROTEIN 3"/>
    <property type="match status" value="1"/>
</dbReference>
<evidence type="ECO:0000256" key="1">
    <source>
        <dbReference type="ARBA" id="ARBA00022490"/>
    </source>
</evidence>
<dbReference type="Gene3D" id="1.20.1060.20">
    <property type="match status" value="1"/>
</dbReference>
<comment type="similarity">
    <text evidence="6">Belongs to the SMC family.</text>
</comment>
<evidence type="ECO:0000256" key="6">
    <source>
        <dbReference type="HAMAP-Rule" id="MF_01894"/>
    </source>
</evidence>
<proteinExistence type="inferred from homology"/>
<dbReference type="InterPro" id="IPR011890">
    <property type="entry name" value="SMC_prok"/>
</dbReference>
<keyword evidence="3 6" id="KW-0067">ATP-binding</keyword>
<keyword evidence="4 6" id="KW-0175">Coiled coil</keyword>
<dbReference type="InterPro" id="IPR027417">
    <property type="entry name" value="P-loop_NTPase"/>
</dbReference>
<dbReference type="InterPro" id="IPR036277">
    <property type="entry name" value="SMC_hinge_sf"/>
</dbReference>
<dbReference type="Gene3D" id="3.40.50.300">
    <property type="entry name" value="P-loop containing nucleotide triphosphate hydrolases"/>
    <property type="match status" value="2"/>
</dbReference>
<feature type="domain" description="SMC hinge" evidence="7">
    <location>
        <begin position="520"/>
        <end position="636"/>
    </location>
</feature>
<sequence length="1183" mass="135743">MYLKKLSLKGFKSFPMKTDIYFEEGVTVIVGPNGSGKSNISDAIRWVLGEQSVKSLRGEKMEDVIFSGTDSKNQMNYCEVSITLDNSIGLVDEELEELVVKRRAYRSGESEYYINNNKCRLKDVRETLMDTGIGKDGYSIIEQGKVEEILSNNPANKRKIFDEACGIAKYRYKKNEAEKNLKKSSENLERIIDIYMEIDNQLKPLERQQEKAKKYLEISSELKKLEINDIIIQNSDLENEISDLAFQMSELEKEKKLLEEEKNTIEKELSEITIGVESVELLIEQFNEKSVELGNSISGNKSEQQITNEKINGYLKDIERKKSEIDIISKKSKLEEEALKKANKRANENSYEIEELENILGEIFDKKLSLEKKVKNIQEEIEGNKNISIEILEKKEEIAGKYATVNANIENMDLKIEYSLKNIDLISKEVEEIEKNIQEKKIEKDKLKVIYNDFSENILSSQDKLDNLDKKLNKFNSDYQNIIIKNGSLNSKKNTYLEMENHHEGFNKGVKEVLKNKSIQGIFGAFGELISVPQKYEKAMEAALGATIQNIVVDGEQNAKKAIDYLKKNNLGRVTFLPINTMKSNRININPNAFKSKPIDIASNLVEYDERFRNVVENVMGRVVVIDNIDKAISFAKESGHRYRIVTLDGDIINPGGSITGGSLKTSGNILSRKRIIKELYDEISENEDILLTIKSSIDKLNGERRIIEELIVSLGEKKSNIDKKLISITTEIKLIEDKKLEKEKAILDSEKSVGDTKETIKENKKKFEEYKNILENLTNKNDYNSSNILELQKNLSEIDDRLNRVVKEYNDNNLNLVRMKQIFENNITEIERMKSNIEEYKDTCIKLNDSVTRSEGEINLLDDLIESLKSDLKTLEMEKNDIIEKISDKKVEKEDLRNRLEEKTKELRVRDRDNAEISEDIFKVDSKLNRAKYSRDNLLNSLFEKYEMTIVQAMELKDNSVNIDYGKIEKLKKSIKALGNVNLDSIEEYDEVKARHDFYKGQKEDLEESIISINSLIDDLVENMEKEFIDKFYTINENFKKVYKKLFGGGTANLKITDEENILSCDIEITAQPPGKKMKNLSLLSGGEKALTAICILFGILISKPTPFCILDEIEAPLDDVNVYRFGEYLKELSEDTQFIAVTHRRGTMEVADYIYGVTMQEKGVSSILSIKLNEAKDMAEE</sequence>
<keyword evidence="2 6" id="KW-0547">Nucleotide-binding</keyword>
<comment type="subunit">
    <text evidence="6">Homodimer.</text>
</comment>
<name>A0ABR6TMS2_9FIRM</name>
<dbReference type="SUPFAM" id="SSF52540">
    <property type="entry name" value="P-loop containing nucleoside triphosphate hydrolases"/>
    <property type="match status" value="2"/>
</dbReference>
<dbReference type="RefSeq" id="WP_185624745.1">
    <property type="nucleotide sequence ID" value="NZ_JABGBW010000011.1"/>
</dbReference>
<feature type="coiled-coil region" evidence="6">
    <location>
        <begin position="990"/>
        <end position="1024"/>
    </location>
</feature>
<comment type="function">
    <text evidence="6">Required for chromosome condensation and partitioning.</text>
</comment>
<reference evidence="8 9" key="1">
    <citation type="submission" date="2020-05" db="EMBL/GenBank/DDBJ databases">
        <title>Draft genome of xy-202 and genomic insight in genome of the genus Peptostreptococcus.</title>
        <authorList>
            <person name="Zhang Z."/>
        </authorList>
    </citation>
    <scope>NUCLEOTIDE SEQUENCE [LARGE SCALE GENOMIC DNA]</scope>
    <source>
        <strain evidence="8 9">DSM 27025</strain>
    </source>
</reference>
<dbReference type="Pfam" id="PF02463">
    <property type="entry name" value="SMC_N"/>
    <property type="match status" value="1"/>
</dbReference>
<dbReference type="HAMAP" id="MF_01894">
    <property type="entry name" value="Smc_prok"/>
    <property type="match status" value="1"/>
</dbReference>
<protein>
    <recommendedName>
        <fullName evidence="6">Chromosome partition protein Smc</fullName>
    </recommendedName>
</protein>
<dbReference type="InterPro" id="IPR010935">
    <property type="entry name" value="SMC_hinge"/>
</dbReference>
<evidence type="ECO:0000256" key="4">
    <source>
        <dbReference type="ARBA" id="ARBA00023054"/>
    </source>
</evidence>
<dbReference type="CDD" id="cd03278">
    <property type="entry name" value="ABC_SMC_barmotin"/>
    <property type="match status" value="1"/>
</dbReference>
<keyword evidence="5 6" id="KW-0238">DNA-binding</keyword>
<comment type="caution">
    <text evidence="8">The sequence shown here is derived from an EMBL/GenBank/DDBJ whole genome shotgun (WGS) entry which is preliminary data.</text>
</comment>
<feature type="coiled-coil region" evidence="6">
    <location>
        <begin position="761"/>
        <end position="914"/>
    </location>
</feature>